<name>A0ABT6FE39_9BACT</name>
<dbReference type="RefSeq" id="WP_277862170.1">
    <property type="nucleotide sequence ID" value="NZ_JARRAG010000002.1"/>
</dbReference>
<feature type="domain" description="Transposase IS116/IS110/IS902 C-terminal" evidence="3">
    <location>
        <begin position="212"/>
        <end position="296"/>
    </location>
</feature>
<evidence type="ECO:0000313" key="4">
    <source>
        <dbReference type="EMBL" id="MDG3005843.1"/>
    </source>
</evidence>
<comment type="caution">
    <text evidence="4">The sequence shown here is derived from an EMBL/GenBank/DDBJ whole genome shotgun (WGS) entry which is preliminary data.</text>
</comment>
<dbReference type="NCBIfam" id="NF033542">
    <property type="entry name" value="transpos_IS110"/>
    <property type="match status" value="1"/>
</dbReference>
<dbReference type="InterPro" id="IPR003346">
    <property type="entry name" value="Transposase_20"/>
</dbReference>
<evidence type="ECO:0000313" key="5">
    <source>
        <dbReference type="Proteomes" id="UP001216907"/>
    </source>
</evidence>
<organism evidence="4 5">
    <name type="scientific">Paludisphaera mucosa</name>
    <dbReference type="NCBI Taxonomy" id="3030827"/>
    <lineage>
        <taxon>Bacteria</taxon>
        <taxon>Pseudomonadati</taxon>
        <taxon>Planctomycetota</taxon>
        <taxon>Planctomycetia</taxon>
        <taxon>Isosphaerales</taxon>
        <taxon>Isosphaeraceae</taxon>
        <taxon>Paludisphaera</taxon>
    </lineage>
</organism>
<protein>
    <submittedName>
        <fullName evidence="4">IS110 family transposase</fullName>
    </submittedName>
</protein>
<dbReference type="InterPro" id="IPR047650">
    <property type="entry name" value="Transpos_IS110"/>
</dbReference>
<proteinExistence type="predicted"/>
<feature type="domain" description="Transposase IS110-like N-terminal" evidence="2">
    <location>
        <begin position="4"/>
        <end position="148"/>
    </location>
</feature>
<dbReference type="PANTHER" id="PTHR33055:SF13">
    <property type="entry name" value="TRANSPOSASE"/>
    <property type="match status" value="1"/>
</dbReference>
<sequence>MRFVGLDLHRRTLEVCILDATGKVLARHSVACERNSLEAFARAHLEPADKLAVEATTSTWAVSAIFRPFVAAIVVGNPMQTRAIAQAKVKTDEIDAEVLANLLRCEFLPEVWEPDGVTQRLRHLTGVPSALVGDRTRFKNRIHGVLAGLLVVLPEGGLFTAKGLAWVRALELPEDARGTVDRFLRLYDAVDAELESLDAQLRTLAHHDDRVRLLMTLPGVAHGVALTLVAALGDVARFSDGDHAASYLGLTPIVRQSAGKCYRGPITKAGSSTARAMLTQAAQHAAEHPGPLGAFYRRLKKRKARNVAIVATARKLVTIAFLMLKNNEPYRYARPERVQAKLRHVERAAEEAGKSTKPKTGQPPGSELKDRLNRTYARVGLPEVKGPQIWPPGERRALDAAGAREFAEAVHAPPPRKGPKPKVAELEA</sequence>
<dbReference type="Proteomes" id="UP001216907">
    <property type="component" value="Unassembled WGS sequence"/>
</dbReference>
<dbReference type="PANTHER" id="PTHR33055">
    <property type="entry name" value="TRANSPOSASE FOR INSERTION SEQUENCE ELEMENT IS1111A"/>
    <property type="match status" value="1"/>
</dbReference>
<dbReference type="EMBL" id="JARRAG010000002">
    <property type="protein sequence ID" value="MDG3005843.1"/>
    <property type="molecule type" value="Genomic_DNA"/>
</dbReference>
<keyword evidence="5" id="KW-1185">Reference proteome</keyword>
<accession>A0ABT6FE39</accession>
<evidence type="ECO:0000256" key="1">
    <source>
        <dbReference type="SAM" id="MobiDB-lite"/>
    </source>
</evidence>
<evidence type="ECO:0000259" key="2">
    <source>
        <dbReference type="Pfam" id="PF01548"/>
    </source>
</evidence>
<reference evidence="4 5" key="1">
    <citation type="submission" date="2023-03" db="EMBL/GenBank/DDBJ databases">
        <title>Paludisphaera mucosa sp. nov. a novel planctomycete from northern fen.</title>
        <authorList>
            <person name="Ivanova A."/>
        </authorList>
    </citation>
    <scope>NUCLEOTIDE SEQUENCE [LARGE SCALE GENOMIC DNA]</scope>
    <source>
        <strain evidence="4 5">Pla2</strain>
    </source>
</reference>
<gene>
    <name evidence="4" type="ORF">PZE19_18810</name>
</gene>
<evidence type="ECO:0000259" key="3">
    <source>
        <dbReference type="Pfam" id="PF02371"/>
    </source>
</evidence>
<feature type="region of interest" description="Disordered" evidence="1">
    <location>
        <begin position="346"/>
        <end position="428"/>
    </location>
</feature>
<dbReference type="Pfam" id="PF02371">
    <property type="entry name" value="Transposase_20"/>
    <property type="match status" value="1"/>
</dbReference>
<dbReference type="Pfam" id="PF01548">
    <property type="entry name" value="DEDD_Tnp_IS110"/>
    <property type="match status" value="1"/>
</dbReference>
<dbReference type="InterPro" id="IPR002525">
    <property type="entry name" value="Transp_IS110-like_N"/>
</dbReference>